<evidence type="ECO:0000313" key="4">
    <source>
        <dbReference type="Proteomes" id="UP000596661"/>
    </source>
</evidence>
<evidence type="ECO:0000256" key="1">
    <source>
        <dbReference type="SAM" id="MobiDB-lite"/>
    </source>
</evidence>
<dbReference type="PANTHER" id="PTHR31286">
    <property type="entry name" value="GLYCINE-RICH CELL WALL STRUCTURAL PROTEIN 1.8-LIKE"/>
    <property type="match status" value="1"/>
</dbReference>
<dbReference type="PANTHER" id="PTHR31286:SF153">
    <property type="entry name" value="DUF4283 DOMAIN PROTEIN"/>
    <property type="match status" value="1"/>
</dbReference>
<evidence type="ECO:0000313" key="3">
    <source>
        <dbReference type="EnsemblPlants" id="cds.evm.model.05.1590"/>
    </source>
</evidence>
<evidence type="ECO:0000259" key="2">
    <source>
        <dbReference type="Pfam" id="PF14392"/>
    </source>
</evidence>
<accession>A0A803PLX8</accession>
<dbReference type="Pfam" id="PF14392">
    <property type="entry name" value="zf-CCHC_4"/>
    <property type="match status" value="1"/>
</dbReference>
<reference evidence="3" key="1">
    <citation type="submission" date="2018-11" db="EMBL/GenBank/DDBJ databases">
        <authorList>
            <person name="Grassa J C."/>
        </authorList>
    </citation>
    <scope>NUCLEOTIDE SEQUENCE [LARGE SCALE GENOMIC DNA]</scope>
</reference>
<reference evidence="3" key="2">
    <citation type="submission" date="2021-03" db="UniProtKB">
        <authorList>
            <consortium name="EnsemblPlants"/>
        </authorList>
    </citation>
    <scope>IDENTIFICATION</scope>
</reference>
<protein>
    <recommendedName>
        <fullName evidence="2">Zinc knuckle CX2CX4HX4C domain-containing protein</fullName>
    </recommendedName>
</protein>
<name>A0A803PLX8_CANSA</name>
<organism evidence="3 4">
    <name type="scientific">Cannabis sativa</name>
    <name type="common">Hemp</name>
    <name type="synonym">Marijuana</name>
    <dbReference type="NCBI Taxonomy" id="3483"/>
    <lineage>
        <taxon>Eukaryota</taxon>
        <taxon>Viridiplantae</taxon>
        <taxon>Streptophyta</taxon>
        <taxon>Embryophyta</taxon>
        <taxon>Tracheophyta</taxon>
        <taxon>Spermatophyta</taxon>
        <taxon>Magnoliopsida</taxon>
        <taxon>eudicotyledons</taxon>
        <taxon>Gunneridae</taxon>
        <taxon>Pentapetalae</taxon>
        <taxon>rosids</taxon>
        <taxon>fabids</taxon>
        <taxon>Rosales</taxon>
        <taxon>Cannabaceae</taxon>
        <taxon>Cannabis</taxon>
    </lineage>
</organism>
<sequence length="332" mass="37897">MESGNQSDPNIAEQYANFRIEDEEEDSLIYAGENDDLAEIDDRWCLVGRFLTNRSVDFQAMQNKMATLWQPGRGSPWTFDRVPLIFERLKQGENPRTVTLNKLDFWVQIHNLSTGFMLERVVRDLGNFVGTFIKADPNNFIGVWRDYLRIRVKINIDCPLKRRKKVEKQGGVYCYANFKYESLSTFCFICGILGHSERFCEQLFHTPLDQIKKPYTLDLKAAPRRKNYAIGEKWLRPGAVSRAGGMIFSEHSTAGEGSTAITENPSSNNYGRQSWQNRYPPVNVGASSHQPATGRENNPILVTNVLPQMKENNAVVDQDVMGNLSDHDTKTF</sequence>
<dbReference type="EMBL" id="UZAU01000542">
    <property type="status" value="NOT_ANNOTATED_CDS"/>
    <property type="molecule type" value="Genomic_DNA"/>
</dbReference>
<dbReference type="EnsemblPlants" id="evm.model.05.1590">
    <property type="protein sequence ID" value="cds.evm.model.05.1590"/>
    <property type="gene ID" value="evm.TU.05.1590"/>
</dbReference>
<keyword evidence="4" id="KW-1185">Reference proteome</keyword>
<dbReference type="Gramene" id="evm.model.05.1590">
    <property type="protein sequence ID" value="cds.evm.model.05.1590"/>
    <property type="gene ID" value="evm.TU.05.1590"/>
</dbReference>
<dbReference type="InterPro" id="IPR040256">
    <property type="entry name" value="At4g02000-like"/>
</dbReference>
<proteinExistence type="predicted"/>
<feature type="domain" description="Zinc knuckle CX2CX4HX4C" evidence="2">
    <location>
        <begin position="157"/>
        <end position="201"/>
    </location>
</feature>
<dbReference type="Proteomes" id="UP000596661">
    <property type="component" value="Chromosome 5"/>
</dbReference>
<feature type="region of interest" description="Disordered" evidence="1">
    <location>
        <begin position="254"/>
        <end position="275"/>
    </location>
</feature>
<dbReference type="AlphaFoldDB" id="A0A803PLX8"/>
<dbReference type="InterPro" id="IPR025836">
    <property type="entry name" value="Zn_knuckle_CX2CX4HX4C"/>
</dbReference>